<name>A0AAD1T9F9_PELCU</name>
<proteinExistence type="predicted"/>
<dbReference type="AlphaFoldDB" id="A0AAD1T9F9"/>
<protein>
    <submittedName>
        <fullName evidence="1">Uncharacterized protein</fullName>
    </submittedName>
</protein>
<keyword evidence="2" id="KW-1185">Reference proteome</keyword>
<reference evidence="1" key="1">
    <citation type="submission" date="2022-03" db="EMBL/GenBank/DDBJ databases">
        <authorList>
            <person name="Alioto T."/>
            <person name="Alioto T."/>
            <person name="Gomez Garrido J."/>
        </authorList>
    </citation>
    <scope>NUCLEOTIDE SEQUENCE</scope>
</reference>
<accession>A0AAD1T9F9</accession>
<organism evidence="1 2">
    <name type="scientific">Pelobates cultripes</name>
    <name type="common">Western spadefoot toad</name>
    <dbReference type="NCBI Taxonomy" id="61616"/>
    <lineage>
        <taxon>Eukaryota</taxon>
        <taxon>Metazoa</taxon>
        <taxon>Chordata</taxon>
        <taxon>Craniata</taxon>
        <taxon>Vertebrata</taxon>
        <taxon>Euteleostomi</taxon>
        <taxon>Amphibia</taxon>
        <taxon>Batrachia</taxon>
        <taxon>Anura</taxon>
        <taxon>Pelobatoidea</taxon>
        <taxon>Pelobatidae</taxon>
        <taxon>Pelobates</taxon>
    </lineage>
</organism>
<evidence type="ECO:0000313" key="1">
    <source>
        <dbReference type="EMBL" id="CAH2320261.1"/>
    </source>
</evidence>
<evidence type="ECO:0000313" key="2">
    <source>
        <dbReference type="Proteomes" id="UP001295444"/>
    </source>
</evidence>
<sequence>MMFRGLDEKKNLPMLAVKGEHNQTGNTWYAAASILRKRLQQGRWSSVQMMMQVMITWKRNVYAFRLLAEALSRLQILPTYEAYIPKWEA</sequence>
<gene>
    <name evidence="1" type="ORF">PECUL_23A031582</name>
</gene>
<dbReference type="EMBL" id="OW240921">
    <property type="protein sequence ID" value="CAH2320261.1"/>
    <property type="molecule type" value="Genomic_DNA"/>
</dbReference>
<dbReference type="Proteomes" id="UP001295444">
    <property type="component" value="Chromosome 10"/>
</dbReference>